<accession>A0ACB8G059</accession>
<gene>
    <name evidence="1" type="ORF">K3G42_017432</name>
</gene>
<keyword evidence="2" id="KW-1185">Reference proteome</keyword>
<evidence type="ECO:0000313" key="1">
    <source>
        <dbReference type="EMBL" id="KAH8012397.1"/>
    </source>
</evidence>
<name>A0ACB8G059_9SAUR</name>
<evidence type="ECO:0000313" key="2">
    <source>
        <dbReference type="Proteomes" id="UP000827872"/>
    </source>
</evidence>
<organism evidence="1 2">
    <name type="scientific">Sphaerodactylus townsendi</name>
    <dbReference type="NCBI Taxonomy" id="933632"/>
    <lineage>
        <taxon>Eukaryota</taxon>
        <taxon>Metazoa</taxon>
        <taxon>Chordata</taxon>
        <taxon>Craniata</taxon>
        <taxon>Vertebrata</taxon>
        <taxon>Euteleostomi</taxon>
        <taxon>Lepidosauria</taxon>
        <taxon>Squamata</taxon>
        <taxon>Bifurcata</taxon>
        <taxon>Gekkota</taxon>
        <taxon>Sphaerodactylidae</taxon>
        <taxon>Sphaerodactylus</taxon>
    </lineage>
</organism>
<proteinExistence type="predicted"/>
<dbReference type="Proteomes" id="UP000827872">
    <property type="component" value="Linkage Group LG13"/>
</dbReference>
<protein>
    <submittedName>
        <fullName evidence="1">Uncharacterized protein</fullName>
    </submittedName>
</protein>
<comment type="caution">
    <text evidence="1">The sequence shown here is derived from an EMBL/GenBank/DDBJ whole genome shotgun (WGS) entry which is preliminary data.</text>
</comment>
<reference evidence="1" key="1">
    <citation type="submission" date="2021-08" db="EMBL/GenBank/DDBJ databases">
        <title>The first chromosome-level gecko genome reveals the dynamic sex chromosomes of Neotropical dwarf geckos (Sphaerodactylidae: Sphaerodactylus).</title>
        <authorList>
            <person name="Pinto B.J."/>
            <person name="Keating S.E."/>
            <person name="Gamble T."/>
        </authorList>
    </citation>
    <scope>NUCLEOTIDE SEQUENCE</scope>
    <source>
        <strain evidence="1">TG3544</strain>
    </source>
</reference>
<dbReference type="EMBL" id="CM037626">
    <property type="protein sequence ID" value="KAH8012397.1"/>
    <property type="molecule type" value="Genomic_DNA"/>
</dbReference>
<sequence length="104" mass="11015">MGGNFEALINNAAAISAFQQCLPTCEIAGPAANLIGDAAEVTYPTLAEDTDLESCVGATAPLPSQVEDLMMVGETSELCCTQVACQESQPMHKRLRKPKARMDL</sequence>